<dbReference type="Gene3D" id="3.80.10.10">
    <property type="entry name" value="Ribonuclease Inhibitor"/>
    <property type="match status" value="3"/>
</dbReference>
<keyword evidence="7" id="KW-1185">Reference proteome</keyword>
<dbReference type="InterPro" id="IPR050328">
    <property type="entry name" value="Dev_Immune_Receptor"/>
</dbReference>
<organism evidence="6 7">
    <name type="scientific">Phaedon cochleariae</name>
    <name type="common">Mustard beetle</name>
    <dbReference type="NCBI Taxonomy" id="80249"/>
    <lineage>
        <taxon>Eukaryota</taxon>
        <taxon>Metazoa</taxon>
        <taxon>Ecdysozoa</taxon>
        <taxon>Arthropoda</taxon>
        <taxon>Hexapoda</taxon>
        <taxon>Insecta</taxon>
        <taxon>Pterygota</taxon>
        <taxon>Neoptera</taxon>
        <taxon>Endopterygota</taxon>
        <taxon>Coleoptera</taxon>
        <taxon>Polyphaga</taxon>
        <taxon>Cucujiformia</taxon>
        <taxon>Chrysomeloidea</taxon>
        <taxon>Chrysomelidae</taxon>
        <taxon>Chrysomelinae</taxon>
        <taxon>Chrysomelini</taxon>
        <taxon>Phaedon</taxon>
    </lineage>
</organism>
<dbReference type="EMBL" id="OU896715">
    <property type="protein sequence ID" value="CAH1183247.1"/>
    <property type="molecule type" value="Genomic_DNA"/>
</dbReference>
<dbReference type="GO" id="GO:0005615">
    <property type="term" value="C:extracellular space"/>
    <property type="evidence" value="ECO:0007669"/>
    <property type="project" value="TreeGrafter"/>
</dbReference>
<reference evidence="6" key="2">
    <citation type="submission" date="2022-10" db="EMBL/GenBank/DDBJ databases">
        <authorList>
            <consortium name="ENA_rothamsted_submissions"/>
            <consortium name="culmorum"/>
            <person name="King R."/>
        </authorList>
    </citation>
    <scope>NUCLEOTIDE SEQUENCE</scope>
</reference>
<evidence type="ECO:0000256" key="2">
    <source>
        <dbReference type="ARBA" id="ARBA00022729"/>
    </source>
</evidence>
<dbReference type="PROSITE" id="PS51450">
    <property type="entry name" value="LRR"/>
    <property type="match status" value="1"/>
</dbReference>
<keyword evidence="1" id="KW-0433">Leucine-rich repeat</keyword>
<dbReference type="Proteomes" id="UP001153737">
    <property type="component" value="Chromosome 9"/>
</dbReference>
<dbReference type="OrthoDB" id="1687175at2759"/>
<evidence type="ECO:0000256" key="4">
    <source>
        <dbReference type="SAM" id="Phobius"/>
    </source>
</evidence>
<dbReference type="AlphaFoldDB" id="A0A9P0DZW9"/>
<dbReference type="SMART" id="SM00369">
    <property type="entry name" value="LRR_TYP"/>
    <property type="match status" value="5"/>
</dbReference>
<evidence type="ECO:0000313" key="7">
    <source>
        <dbReference type="Proteomes" id="UP001153737"/>
    </source>
</evidence>
<name>A0A9P0DZW9_PHACE</name>
<sequence>MLKPRISVLIVWILFKTISCEVCSDNAVFKCYCTQLTDPRTHLPVSIADCSSHNLQDVPDDLESHVNHLDLSMNNIEVLNSAAHKLASRNLHVLILNLNRINTIDPDFFQDLPNLRELDLRNNLIPAFESAKVFQGLKELHRLDLSHNNIVSLPEGLFLPLVKLRYLDLSYSSLGGVLMGSQDALVHKLGVVSSLTHLSLDGLNITEIPSSYFDDFTELVSLSLADNALAVIPVVPYSVEKLDMSGNNLTVLSPRYLNYHALKVLKLNRMPSLTYIQHYAFYNLYALEKLSITDCPNLKEFSELAVDVPSKNTVHHPKVLSLARNGLLRLNESYSCSSPGALRHRQILQLKHEDLPECFPEIYGKWSHRVLIVGLTCGIIVLCGLIFYLLRYPINLKTSTGLSPSSPYSRAPTNEGI</sequence>
<evidence type="ECO:0000256" key="1">
    <source>
        <dbReference type="ARBA" id="ARBA00022614"/>
    </source>
</evidence>
<gene>
    <name evidence="6" type="ORF">PHAECO_LOCUS13054</name>
</gene>
<proteinExistence type="predicted"/>
<protein>
    <submittedName>
        <fullName evidence="6">Uncharacterized protein</fullName>
    </submittedName>
</protein>
<dbReference type="PANTHER" id="PTHR24373:SF370">
    <property type="entry name" value="FISH-LIPS, ISOFORM E"/>
    <property type="match status" value="1"/>
</dbReference>
<dbReference type="InterPro" id="IPR032675">
    <property type="entry name" value="LRR_dom_sf"/>
</dbReference>
<feature type="signal peptide" evidence="5">
    <location>
        <begin position="1"/>
        <end position="20"/>
    </location>
</feature>
<evidence type="ECO:0000256" key="5">
    <source>
        <dbReference type="SAM" id="SignalP"/>
    </source>
</evidence>
<evidence type="ECO:0000256" key="3">
    <source>
        <dbReference type="ARBA" id="ARBA00022737"/>
    </source>
</evidence>
<feature type="transmembrane region" description="Helical" evidence="4">
    <location>
        <begin position="370"/>
        <end position="390"/>
    </location>
</feature>
<dbReference type="SUPFAM" id="SSF52058">
    <property type="entry name" value="L domain-like"/>
    <property type="match status" value="1"/>
</dbReference>
<dbReference type="GO" id="GO:0031012">
    <property type="term" value="C:extracellular matrix"/>
    <property type="evidence" value="ECO:0007669"/>
    <property type="project" value="TreeGrafter"/>
</dbReference>
<keyword evidence="3" id="KW-0677">Repeat</keyword>
<keyword evidence="2 5" id="KW-0732">Signal</keyword>
<keyword evidence="4" id="KW-1133">Transmembrane helix</keyword>
<dbReference type="InterPro" id="IPR003591">
    <property type="entry name" value="Leu-rich_rpt_typical-subtyp"/>
</dbReference>
<evidence type="ECO:0000313" key="6">
    <source>
        <dbReference type="EMBL" id="CAH1183247.1"/>
    </source>
</evidence>
<dbReference type="InterPro" id="IPR026906">
    <property type="entry name" value="LRR_5"/>
</dbReference>
<accession>A0A9P0DZW9</accession>
<keyword evidence="4" id="KW-0472">Membrane</keyword>
<dbReference type="PANTHER" id="PTHR24373">
    <property type="entry name" value="SLIT RELATED LEUCINE-RICH REPEAT NEURONAL PROTEIN"/>
    <property type="match status" value="1"/>
</dbReference>
<dbReference type="Pfam" id="PF13306">
    <property type="entry name" value="LRR_5"/>
    <property type="match status" value="1"/>
</dbReference>
<feature type="chain" id="PRO_5040365122" evidence="5">
    <location>
        <begin position="21"/>
        <end position="417"/>
    </location>
</feature>
<dbReference type="InterPro" id="IPR001611">
    <property type="entry name" value="Leu-rich_rpt"/>
</dbReference>
<keyword evidence="4" id="KW-0812">Transmembrane</keyword>
<dbReference type="Pfam" id="PF13855">
    <property type="entry name" value="LRR_8"/>
    <property type="match status" value="2"/>
</dbReference>
<reference evidence="6" key="1">
    <citation type="submission" date="2022-01" db="EMBL/GenBank/DDBJ databases">
        <authorList>
            <person name="King R."/>
        </authorList>
    </citation>
    <scope>NUCLEOTIDE SEQUENCE</scope>
</reference>